<sequence>MPPPPVQIGLALRIVLQRYLAETQELLGPIPGGVHGYEILRAMAGEDHRTLTDLARRINVQPAVLTHRIDALEESGLLRREARPGDRRARRPVLTARGRTVVAGLDRDLRLAEDTVLQPLDPAGRAEFVAALWELAATPH</sequence>
<dbReference type="SUPFAM" id="SSF46785">
    <property type="entry name" value="Winged helix' DNA-binding domain"/>
    <property type="match status" value="1"/>
</dbReference>
<gene>
    <name evidence="5" type="ORF">SAMN04489716_2677</name>
</gene>
<dbReference type="GO" id="GO:0006950">
    <property type="term" value="P:response to stress"/>
    <property type="evidence" value="ECO:0007669"/>
    <property type="project" value="TreeGrafter"/>
</dbReference>
<dbReference type="Pfam" id="PF01047">
    <property type="entry name" value="MarR"/>
    <property type="match status" value="1"/>
</dbReference>
<keyword evidence="2 5" id="KW-0238">DNA-binding</keyword>
<dbReference type="GO" id="GO:0003700">
    <property type="term" value="F:DNA-binding transcription factor activity"/>
    <property type="evidence" value="ECO:0007669"/>
    <property type="project" value="InterPro"/>
</dbReference>
<dbReference type="Gene3D" id="1.10.10.10">
    <property type="entry name" value="Winged helix-like DNA-binding domain superfamily/Winged helix DNA-binding domain"/>
    <property type="match status" value="1"/>
</dbReference>
<evidence type="ECO:0000259" key="4">
    <source>
        <dbReference type="PROSITE" id="PS50995"/>
    </source>
</evidence>
<evidence type="ECO:0000256" key="1">
    <source>
        <dbReference type="ARBA" id="ARBA00023015"/>
    </source>
</evidence>
<dbReference type="PANTHER" id="PTHR33164">
    <property type="entry name" value="TRANSCRIPTIONAL REGULATOR, MARR FAMILY"/>
    <property type="match status" value="1"/>
</dbReference>
<dbReference type="AlphaFoldDB" id="A0A1H1Y220"/>
<proteinExistence type="predicted"/>
<dbReference type="Proteomes" id="UP000198688">
    <property type="component" value="Chromosome I"/>
</dbReference>
<dbReference type="PROSITE" id="PS50995">
    <property type="entry name" value="HTH_MARR_2"/>
    <property type="match status" value="1"/>
</dbReference>
<dbReference type="STRING" id="113562.SAMN04489716_2677"/>
<dbReference type="SMART" id="SM00347">
    <property type="entry name" value="HTH_MARR"/>
    <property type="match status" value="1"/>
</dbReference>
<dbReference type="InterPro" id="IPR036388">
    <property type="entry name" value="WH-like_DNA-bd_sf"/>
</dbReference>
<accession>A0A1H1Y220</accession>
<dbReference type="EMBL" id="LT629758">
    <property type="protein sequence ID" value="SDT15487.1"/>
    <property type="molecule type" value="Genomic_DNA"/>
</dbReference>
<keyword evidence="3" id="KW-0804">Transcription</keyword>
<keyword evidence="6" id="KW-1185">Reference proteome</keyword>
<evidence type="ECO:0000256" key="3">
    <source>
        <dbReference type="ARBA" id="ARBA00023163"/>
    </source>
</evidence>
<dbReference type="RefSeq" id="WP_157751537.1">
    <property type="nucleotide sequence ID" value="NZ_BOMJ01000036.1"/>
</dbReference>
<dbReference type="GO" id="GO:0003677">
    <property type="term" value="F:DNA binding"/>
    <property type="evidence" value="ECO:0007669"/>
    <property type="project" value="UniProtKB-KW"/>
</dbReference>
<keyword evidence="1" id="KW-0805">Transcription regulation</keyword>
<evidence type="ECO:0000256" key="2">
    <source>
        <dbReference type="ARBA" id="ARBA00023125"/>
    </source>
</evidence>
<name>A0A1H1Y220_9ACTN</name>
<dbReference type="InterPro" id="IPR039422">
    <property type="entry name" value="MarR/SlyA-like"/>
</dbReference>
<feature type="domain" description="HTH marR-type" evidence="4">
    <location>
        <begin position="5"/>
        <end position="137"/>
    </location>
</feature>
<dbReference type="PANTHER" id="PTHR33164:SF64">
    <property type="entry name" value="TRANSCRIPTIONAL REGULATOR SLYA"/>
    <property type="match status" value="1"/>
</dbReference>
<protein>
    <submittedName>
        <fullName evidence="5">DNA-binding transcriptional regulator, MarR family</fullName>
    </submittedName>
</protein>
<organism evidence="5 6">
    <name type="scientific">Actinoplanes derwentensis</name>
    <dbReference type="NCBI Taxonomy" id="113562"/>
    <lineage>
        <taxon>Bacteria</taxon>
        <taxon>Bacillati</taxon>
        <taxon>Actinomycetota</taxon>
        <taxon>Actinomycetes</taxon>
        <taxon>Micromonosporales</taxon>
        <taxon>Micromonosporaceae</taxon>
        <taxon>Actinoplanes</taxon>
    </lineage>
</organism>
<reference evidence="5 6" key="1">
    <citation type="submission" date="2016-10" db="EMBL/GenBank/DDBJ databases">
        <authorList>
            <person name="de Groot N.N."/>
        </authorList>
    </citation>
    <scope>NUCLEOTIDE SEQUENCE [LARGE SCALE GENOMIC DNA]</scope>
    <source>
        <strain evidence="5 6">DSM 43941</strain>
    </source>
</reference>
<evidence type="ECO:0000313" key="6">
    <source>
        <dbReference type="Proteomes" id="UP000198688"/>
    </source>
</evidence>
<dbReference type="OrthoDB" id="3296622at2"/>
<dbReference type="InterPro" id="IPR000835">
    <property type="entry name" value="HTH_MarR-typ"/>
</dbReference>
<evidence type="ECO:0000313" key="5">
    <source>
        <dbReference type="EMBL" id="SDT15487.1"/>
    </source>
</evidence>
<dbReference type="InterPro" id="IPR036390">
    <property type="entry name" value="WH_DNA-bd_sf"/>
</dbReference>